<sequence>MKMTVEDCLALDANLLAKDGWFRCSTRGNITWTNGNSISLSYRKPHLHLSYTSGGEPMRQTIHVVAAPCHYGGVRHYFTCPSCQNRRYRLRLGASGFYCRHCYRLPYYSQQCGDLDGLIHQKHKVAAKLEDSDRPPIRTATRMRLINQLCAADDKINKAFAERFGPQTARQFGFY</sequence>
<keyword evidence="2" id="KW-1185">Reference proteome</keyword>
<dbReference type="EMBL" id="SHNN01000001">
    <property type="protein sequence ID" value="MCX2979746.1"/>
    <property type="molecule type" value="Genomic_DNA"/>
</dbReference>
<protein>
    <submittedName>
        <fullName evidence="1">Uncharacterized protein</fullName>
    </submittedName>
</protein>
<gene>
    <name evidence="1" type="ORF">EYC98_02585</name>
</gene>
<evidence type="ECO:0000313" key="2">
    <source>
        <dbReference type="Proteomes" id="UP001143362"/>
    </source>
</evidence>
<comment type="caution">
    <text evidence="1">The sequence shown here is derived from an EMBL/GenBank/DDBJ whole genome shotgun (WGS) entry which is preliminary data.</text>
</comment>
<organism evidence="1 2">
    <name type="scientific">Candidatus Litorirhabdus singularis</name>
    <dbReference type="NCBI Taxonomy" id="2518993"/>
    <lineage>
        <taxon>Bacteria</taxon>
        <taxon>Pseudomonadati</taxon>
        <taxon>Pseudomonadota</taxon>
        <taxon>Gammaproteobacteria</taxon>
        <taxon>Cellvibrionales</taxon>
        <taxon>Halieaceae</taxon>
        <taxon>Candidatus Litorirhabdus</taxon>
    </lineage>
</organism>
<accession>A0ABT3TBS3</accession>
<reference evidence="1" key="1">
    <citation type="submission" date="2019-02" db="EMBL/GenBank/DDBJ databases">
        <authorList>
            <person name="Li S.-H."/>
        </authorList>
    </citation>
    <scope>NUCLEOTIDE SEQUENCE</scope>
    <source>
        <strain evidence="1">IMCC14734</strain>
    </source>
</reference>
<name>A0ABT3TBS3_9GAMM</name>
<dbReference type="RefSeq" id="WP_279243743.1">
    <property type="nucleotide sequence ID" value="NZ_SHNN01000001.1"/>
</dbReference>
<evidence type="ECO:0000313" key="1">
    <source>
        <dbReference type="EMBL" id="MCX2979746.1"/>
    </source>
</evidence>
<dbReference type="Proteomes" id="UP001143362">
    <property type="component" value="Unassembled WGS sequence"/>
</dbReference>
<proteinExistence type="predicted"/>